<dbReference type="Gene3D" id="3.40.50.2000">
    <property type="entry name" value="Glycogen Phosphorylase B"/>
    <property type="match status" value="2"/>
</dbReference>
<organism evidence="2 3">
    <name type="scientific">Enterococcus lemanii</name>
    <dbReference type="NCBI Taxonomy" id="1159752"/>
    <lineage>
        <taxon>Bacteria</taxon>
        <taxon>Bacillati</taxon>
        <taxon>Bacillota</taxon>
        <taxon>Bacilli</taxon>
        <taxon>Lactobacillales</taxon>
        <taxon>Enterococcaceae</taxon>
        <taxon>Enterococcus</taxon>
    </lineage>
</organism>
<keyword evidence="2" id="KW-0808">Transferase</keyword>
<accession>A0ABV9MS85</accession>
<dbReference type="EMBL" id="JBHSGS010000018">
    <property type="protein sequence ID" value="MFC4718861.1"/>
    <property type="molecule type" value="Genomic_DNA"/>
</dbReference>
<reference evidence="3" key="1">
    <citation type="journal article" date="2019" name="Int. J. Syst. Evol. Microbiol.">
        <title>The Global Catalogue of Microorganisms (GCM) 10K type strain sequencing project: providing services to taxonomists for standard genome sequencing and annotation.</title>
        <authorList>
            <consortium name="The Broad Institute Genomics Platform"/>
            <consortium name="The Broad Institute Genome Sequencing Center for Infectious Disease"/>
            <person name="Wu L."/>
            <person name="Ma J."/>
        </authorList>
    </citation>
    <scope>NUCLEOTIDE SEQUENCE [LARGE SCALE GENOMIC DNA]</scope>
    <source>
        <strain evidence="3">CGMCC 1.19032</strain>
    </source>
</reference>
<dbReference type="PANTHER" id="PTHR45947:SF3">
    <property type="entry name" value="SULFOQUINOVOSYL TRANSFERASE SQD2"/>
    <property type="match status" value="1"/>
</dbReference>
<evidence type="ECO:0000313" key="3">
    <source>
        <dbReference type="Proteomes" id="UP001595969"/>
    </source>
</evidence>
<comment type="caution">
    <text evidence="2">The sequence shown here is derived from an EMBL/GenBank/DDBJ whole genome shotgun (WGS) entry which is preliminary data.</text>
</comment>
<name>A0ABV9MS85_9ENTE</name>
<dbReference type="RefSeq" id="WP_204654137.1">
    <property type="nucleotide sequence ID" value="NZ_JAFBFD010000020.1"/>
</dbReference>
<dbReference type="GO" id="GO:0016757">
    <property type="term" value="F:glycosyltransferase activity"/>
    <property type="evidence" value="ECO:0007669"/>
    <property type="project" value="UniProtKB-KW"/>
</dbReference>
<dbReference type="SUPFAM" id="SSF53756">
    <property type="entry name" value="UDP-Glycosyltransferase/glycogen phosphorylase"/>
    <property type="match status" value="1"/>
</dbReference>
<dbReference type="Pfam" id="PF00534">
    <property type="entry name" value="Glycos_transf_1"/>
    <property type="match status" value="1"/>
</dbReference>
<dbReference type="PANTHER" id="PTHR45947">
    <property type="entry name" value="SULFOQUINOVOSYL TRANSFERASE SQD2"/>
    <property type="match status" value="1"/>
</dbReference>
<protein>
    <submittedName>
        <fullName evidence="2">Glycosyltransferase</fullName>
        <ecNumber evidence="2">2.4.-.-</ecNumber>
    </submittedName>
</protein>
<evidence type="ECO:0000313" key="2">
    <source>
        <dbReference type="EMBL" id="MFC4718861.1"/>
    </source>
</evidence>
<dbReference type="Proteomes" id="UP001595969">
    <property type="component" value="Unassembled WGS sequence"/>
</dbReference>
<feature type="domain" description="Glycosyl transferase family 1" evidence="1">
    <location>
        <begin position="173"/>
        <end position="336"/>
    </location>
</feature>
<dbReference type="InterPro" id="IPR001296">
    <property type="entry name" value="Glyco_trans_1"/>
</dbReference>
<sequence>MRVLFVNDNMSLGGVQSVNQTLQNKLKQNIKCEYFVYSNRKAYFKPKTKINIAKISIISRILRKFKHGDRVVQDANYLIDFLKESEFDVVVLQAEKILLAPFISKEFPNIKLVGWAHSSADAYYNQYFVRKIENFRESLRTLDQLICLTKEDSGIFSKDIAHCTIIPNPINIKNAESSSLKSKKISFTGRLLVETKGIDILIKLADLIPNEWTIEVAGDGNRKENKKIRNLLKKIDNHGKIKFVGRIEGDKLRDHYKESSIFISTSRIEGFGVVILEAMEYGLPIVSTPTSGSKEILNNGEFGFITSDFTEKEIADKLFMLINNYNLRKEYQEKSLKRVLEYDVNRISKLWISEVFS</sequence>
<dbReference type="InterPro" id="IPR050194">
    <property type="entry name" value="Glycosyltransferase_grp1"/>
</dbReference>
<keyword evidence="3" id="KW-1185">Reference proteome</keyword>
<evidence type="ECO:0000259" key="1">
    <source>
        <dbReference type="Pfam" id="PF00534"/>
    </source>
</evidence>
<proteinExistence type="predicted"/>
<dbReference type="EC" id="2.4.-.-" evidence="2"/>
<gene>
    <name evidence="2" type="ORF">ACFO5I_03775</name>
</gene>
<keyword evidence="2" id="KW-0328">Glycosyltransferase</keyword>